<dbReference type="KEGG" id="poc:NCTC13071_00288"/>
<feature type="chain" id="PRO_5018757904" description="Bacterial lipoprotein (DUF940)" evidence="1">
    <location>
        <begin position="20"/>
        <end position="258"/>
    </location>
</feature>
<evidence type="ECO:0008006" key="4">
    <source>
        <dbReference type="Google" id="ProtNLM"/>
    </source>
</evidence>
<accession>A0A3S4TVT1</accession>
<dbReference type="AlphaFoldDB" id="A0A3S4TVT1"/>
<proteinExistence type="predicted"/>
<dbReference type="Proteomes" id="UP000274578">
    <property type="component" value="Chromosome 1"/>
</dbReference>
<name>A0A3S4TVT1_9BACT</name>
<evidence type="ECO:0000313" key="3">
    <source>
        <dbReference type="Proteomes" id="UP000274578"/>
    </source>
</evidence>
<feature type="signal peptide" evidence="1">
    <location>
        <begin position="1"/>
        <end position="19"/>
    </location>
</feature>
<sequence>MKRIKIIIIALVGALSAQAQTQIHEGPLHSFDAPRKGWLLPGDTVYTDTTSYVYTGESVRTELLQDRQKEVVAPSVLSPYLYDYGWGLHKGLNVSVDLSAFATFGKNLPHHGGLAQRLSATYLAPLSKDNKLWLAAGGYLQNINWGGDSYRDGALYAALGYRFNEHWEAWIYGQKSVASNYGSFYNRYGYMGYGYPGHFGMYYPMASGIGMPGADVIGAAVKYNFNPSFSIQLNVEGVWYHRQGFQYFDQYNYPTPHY</sequence>
<reference evidence="2 3" key="1">
    <citation type="submission" date="2018-12" db="EMBL/GenBank/DDBJ databases">
        <authorList>
            <consortium name="Pathogen Informatics"/>
        </authorList>
    </citation>
    <scope>NUCLEOTIDE SEQUENCE [LARGE SCALE GENOMIC DNA]</scope>
    <source>
        <strain evidence="2 3">NCTC13071</strain>
    </source>
</reference>
<protein>
    <recommendedName>
        <fullName evidence="4">Bacterial lipoprotein (DUF940)</fullName>
    </recommendedName>
</protein>
<dbReference type="RefSeq" id="WP_018919445.1">
    <property type="nucleotide sequence ID" value="NZ_CAUQRS010000019.1"/>
</dbReference>
<dbReference type="GeneID" id="85011206"/>
<dbReference type="EMBL" id="LR134384">
    <property type="protein sequence ID" value="VEH14318.1"/>
    <property type="molecule type" value="Genomic_DNA"/>
</dbReference>
<evidence type="ECO:0000313" key="2">
    <source>
        <dbReference type="EMBL" id="VEH14318.1"/>
    </source>
</evidence>
<gene>
    <name evidence="2" type="ORF">NCTC13071_00288</name>
</gene>
<organism evidence="2 3">
    <name type="scientific">Segatella oris</name>
    <dbReference type="NCBI Taxonomy" id="28135"/>
    <lineage>
        <taxon>Bacteria</taxon>
        <taxon>Pseudomonadati</taxon>
        <taxon>Bacteroidota</taxon>
        <taxon>Bacteroidia</taxon>
        <taxon>Bacteroidales</taxon>
        <taxon>Prevotellaceae</taxon>
        <taxon>Segatella</taxon>
    </lineage>
</organism>
<evidence type="ECO:0000256" key="1">
    <source>
        <dbReference type="SAM" id="SignalP"/>
    </source>
</evidence>
<keyword evidence="1" id="KW-0732">Signal</keyword>